<dbReference type="Proteomes" id="UP000056968">
    <property type="component" value="Chromosome"/>
</dbReference>
<comment type="cofactor">
    <cofactor evidence="1">
        <name>Fe cation</name>
        <dbReference type="ChEBI" id="CHEBI:24875"/>
    </cofactor>
</comment>
<evidence type="ECO:0000256" key="1">
    <source>
        <dbReference type="ARBA" id="ARBA00001962"/>
    </source>
</evidence>
<feature type="domain" description="Rieske" evidence="7">
    <location>
        <begin position="54"/>
        <end position="165"/>
    </location>
</feature>
<dbReference type="OrthoDB" id="7458380at2"/>
<dbReference type="EMBL" id="CP013264">
    <property type="protein sequence ID" value="ALR19338.1"/>
    <property type="molecule type" value="Genomic_DNA"/>
</dbReference>
<dbReference type="PROSITE" id="PS51296">
    <property type="entry name" value="RIESKE"/>
    <property type="match status" value="1"/>
</dbReference>
<keyword evidence="4" id="KW-0560">Oxidoreductase</keyword>
<reference evidence="8 9" key="1">
    <citation type="submission" date="2015-11" db="EMBL/GenBank/DDBJ databases">
        <title>A Two-component Flavoprotein Monooxygenase System MeaXY Responsible for para-Hydroxylation of 2-Methyl-6-ethylaniline and 2,6-Diethylaniline in Sphingobium baderi DE-13.</title>
        <authorList>
            <person name="Cheng M."/>
            <person name="Meng Q."/>
            <person name="Yang Y."/>
            <person name="Chu C."/>
            <person name="Yan X."/>
            <person name="He J."/>
            <person name="Li S."/>
        </authorList>
    </citation>
    <scope>NUCLEOTIDE SEQUENCE [LARGE SCALE GENOMIC DNA]</scope>
    <source>
        <strain evidence="8 9">DE-13</strain>
    </source>
</reference>
<keyword evidence="3" id="KW-0479">Metal-binding</keyword>
<dbReference type="InterPro" id="IPR036922">
    <property type="entry name" value="Rieske_2Fe-2S_sf"/>
</dbReference>
<dbReference type="PANTHER" id="PTHR43756:SF5">
    <property type="entry name" value="CHOLINE MONOOXYGENASE, CHLOROPLASTIC"/>
    <property type="match status" value="1"/>
</dbReference>
<dbReference type="Pfam" id="PF00848">
    <property type="entry name" value="Ring_hydroxyl_A"/>
    <property type="match status" value="1"/>
</dbReference>
<evidence type="ECO:0000259" key="7">
    <source>
        <dbReference type="PROSITE" id="PS51296"/>
    </source>
</evidence>
<sequence>MMELDVEKALAEFDVGLGRMHPDEDIIRTGKVASDTYLSKNRFDQEMEVFRRVWLNVGLESDVPKPGSWIVRDVEAGKASILIARGQDGIIRAFHNVCSHRALKLVWGEQGCDSQFVCPYHAWSYASDGRLRGVPDRAASFPDLDFATSGLTPIAIEVWKGLIFINLDPEPAQTLRDFLGGVMDLLEDTPLDRFRYTARLSGVVQSNWKAGFDAASEGYHVRALHADSAKDMVCSQKNPHVHFVSLDVYGPHRRTSNTRNPDFVVPESKPIQKLIFEAVPQVTVADAAERGAFDVAGLNPTQDEDWSNEQISIFPNCILSLAMHGFWTMHYWPISPDSFRWEAHYHFAKAPQTWTERFGMEASVAFNRDISSEDIACTEKQHTAMESGAKPFIQFGIYEMICRHQAAVLESIVNGSHATPMVLAAE</sequence>
<evidence type="ECO:0000256" key="2">
    <source>
        <dbReference type="ARBA" id="ARBA00022714"/>
    </source>
</evidence>
<evidence type="ECO:0000256" key="6">
    <source>
        <dbReference type="ARBA" id="ARBA00023014"/>
    </source>
</evidence>
<dbReference type="InterPro" id="IPR017941">
    <property type="entry name" value="Rieske_2Fe-2S"/>
</dbReference>
<dbReference type="CDD" id="cd00680">
    <property type="entry name" value="RHO_alpha_C"/>
    <property type="match status" value="1"/>
</dbReference>
<dbReference type="STRING" id="1332080.ATN00_02465"/>
<keyword evidence="6" id="KW-0411">Iron-sulfur</keyword>
<keyword evidence="9" id="KW-1185">Reference proteome</keyword>
<evidence type="ECO:0000256" key="4">
    <source>
        <dbReference type="ARBA" id="ARBA00023002"/>
    </source>
</evidence>
<dbReference type="CDD" id="cd03469">
    <property type="entry name" value="Rieske_RO_Alpha_N"/>
    <property type="match status" value="1"/>
</dbReference>
<dbReference type="PANTHER" id="PTHR43756">
    <property type="entry name" value="CHOLINE MONOOXYGENASE, CHLOROPLASTIC"/>
    <property type="match status" value="1"/>
</dbReference>
<dbReference type="GO" id="GO:0005506">
    <property type="term" value="F:iron ion binding"/>
    <property type="evidence" value="ECO:0007669"/>
    <property type="project" value="InterPro"/>
</dbReference>
<dbReference type="Gene3D" id="3.90.380.10">
    <property type="entry name" value="Naphthalene 1,2-dioxygenase Alpha Subunit, Chain A, domain 1"/>
    <property type="match status" value="1"/>
</dbReference>
<protein>
    <recommendedName>
        <fullName evidence="7">Rieske domain-containing protein</fullName>
    </recommendedName>
</protein>
<dbReference type="InterPro" id="IPR015879">
    <property type="entry name" value="Ring_hydroxy_dOase_asu_C_dom"/>
</dbReference>
<dbReference type="PRINTS" id="PR00090">
    <property type="entry name" value="RNGDIOXGNASE"/>
</dbReference>
<dbReference type="SUPFAM" id="SSF50022">
    <property type="entry name" value="ISP domain"/>
    <property type="match status" value="1"/>
</dbReference>
<keyword evidence="2" id="KW-0001">2Fe-2S</keyword>
<dbReference type="RefSeq" id="WP_062061676.1">
    <property type="nucleotide sequence ID" value="NZ_CP013264.1"/>
</dbReference>
<gene>
    <name evidence="8" type="ORF">ATN00_02465</name>
</gene>
<evidence type="ECO:0000256" key="3">
    <source>
        <dbReference type="ARBA" id="ARBA00022723"/>
    </source>
</evidence>
<dbReference type="Gene3D" id="2.102.10.10">
    <property type="entry name" value="Rieske [2Fe-2S] iron-sulphur domain"/>
    <property type="match status" value="1"/>
</dbReference>
<dbReference type="AlphaFoldDB" id="A0A0S3EV98"/>
<dbReference type="GO" id="GO:0051537">
    <property type="term" value="F:2 iron, 2 sulfur cluster binding"/>
    <property type="evidence" value="ECO:0007669"/>
    <property type="project" value="UniProtKB-KW"/>
</dbReference>
<dbReference type="SUPFAM" id="SSF55961">
    <property type="entry name" value="Bet v1-like"/>
    <property type="match status" value="1"/>
</dbReference>
<proteinExistence type="predicted"/>
<name>A0A0S3EV98_9SPHN</name>
<accession>A0A0S3EV98</accession>
<keyword evidence="5" id="KW-0408">Iron</keyword>
<evidence type="ECO:0000256" key="5">
    <source>
        <dbReference type="ARBA" id="ARBA00023004"/>
    </source>
</evidence>
<evidence type="ECO:0000313" key="9">
    <source>
        <dbReference type="Proteomes" id="UP000056968"/>
    </source>
</evidence>
<dbReference type="InterPro" id="IPR001663">
    <property type="entry name" value="Rng_hydr_dOase-A"/>
</dbReference>
<dbReference type="Pfam" id="PF00355">
    <property type="entry name" value="Rieske"/>
    <property type="match status" value="1"/>
</dbReference>
<evidence type="ECO:0000313" key="8">
    <source>
        <dbReference type="EMBL" id="ALR19338.1"/>
    </source>
</evidence>
<dbReference type="KEGG" id="sbd:ATN00_02465"/>
<organism evidence="8 9">
    <name type="scientific">Sphingobium baderi</name>
    <dbReference type="NCBI Taxonomy" id="1332080"/>
    <lineage>
        <taxon>Bacteria</taxon>
        <taxon>Pseudomonadati</taxon>
        <taxon>Pseudomonadota</taxon>
        <taxon>Alphaproteobacteria</taxon>
        <taxon>Sphingomonadales</taxon>
        <taxon>Sphingomonadaceae</taxon>
        <taxon>Sphingobium</taxon>
    </lineage>
</organism>
<dbReference type="GO" id="GO:0016491">
    <property type="term" value="F:oxidoreductase activity"/>
    <property type="evidence" value="ECO:0007669"/>
    <property type="project" value="UniProtKB-KW"/>
</dbReference>